<keyword evidence="4" id="KW-1185">Reference proteome</keyword>
<dbReference type="EMBL" id="CM031811">
    <property type="protein sequence ID" value="KAG6661358.1"/>
    <property type="molecule type" value="Genomic_DNA"/>
</dbReference>
<evidence type="ECO:0000256" key="1">
    <source>
        <dbReference type="SAM" id="MobiDB-lite"/>
    </source>
</evidence>
<dbReference type="AlphaFoldDB" id="A0A8T1R289"/>
<proteinExistence type="predicted"/>
<evidence type="ECO:0000313" key="2">
    <source>
        <dbReference type="EMBL" id="KAG6661358.1"/>
    </source>
</evidence>
<name>A0A8T1R289_CARIL</name>
<gene>
    <name evidence="2" type="ORF">CIPAW_03G168400</name>
    <name evidence="3" type="ORF">I3842_03G160800</name>
</gene>
<dbReference type="PANTHER" id="PTHR33090">
    <property type="entry name" value="DUF3774 DOMAIN PROTEIN-RELATED"/>
    <property type="match status" value="1"/>
</dbReference>
<dbReference type="Proteomes" id="UP000811609">
    <property type="component" value="Chromosome 3"/>
</dbReference>
<dbReference type="Proteomes" id="UP000811246">
    <property type="component" value="Chromosome 3"/>
</dbReference>
<protein>
    <recommendedName>
        <fullName evidence="5">Wound-responsive family protein</fullName>
    </recommendedName>
</protein>
<organism evidence="2 4">
    <name type="scientific">Carya illinoinensis</name>
    <name type="common">Pecan</name>
    <dbReference type="NCBI Taxonomy" id="32201"/>
    <lineage>
        <taxon>Eukaryota</taxon>
        <taxon>Viridiplantae</taxon>
        <taxon>Streptophyta</taxon>
        <taxon>Embryophyta</taxon>
        <taxon>Tracheophyta</taxon>
        <taxon>Spermatophyta</taxon>
        <taxon>Magnoliopsida</taxon>
        <taxon>eudicotyledons</taxon>
        <taxon>Gunneridae</taxon>
        <taxon>Pentapetalae</taxon>
        <taxon>rosids</taxon>
        <taxon>fabids</taxon>
        <taxon>Fagales</taxon>
        <taxon>Juglandaceae</taxon>
        <taxon>Carya</taxon>
    </lineage>
</organism>
<evidence type="ECO:0000313" key="3">
    <source>
        <dbReference type="EMBL" id="KAG6722454.1"/>
    </source>
</evidence>
<dbReference type="InterPro" id="IPR022251">
    <property type="entry name" value="DUF3774_wound-induced"/>
</dbReference>
<reference evidence="3" key="2">
    <citation type="submission" date="2021-01" db="EMBL/GenBank/DDBJ databases">
        <authorList>
            <person name="Lovell J.T."/>
            <person name="Bentley N."/>
            <person name="Bhattarai G."/>
            <person name="Jenkins J.W."/>
            <person name="Sreedasyam A."/>
            <person name="Alarcon Y."/>
            <person name="Bock C."/>
            <person name="Boston L."/>
            <person name="Carlson J."/>
            <person name="Cervantes K."/>
            <person name="Clermont K."/>
            <person name="Krom N."/>
            <person name="Kubenka K."/>
            <person name="Mamidi S."/>
            <person name="Mattison C."/>
            <person name="Monteros M."/>
            <person name="Pisani C."/>
            <person name="Plott C."/>
            <person name="Rajasekar S."/>
            <person name="Rhein H.S."/>
            <person name="Rohla C."/>
            <person name="Song M."/>
            <person name="Hilaire R.S."/>
            <person name="Shu S."/>
            <person name="Wells L."/>
            <person name="Wang X."/>
            <person name="Webber J."/>
            <person name="Heerema R.J."/>
            <person name="Klein P."/>
            <person name="Conner P."/>
            <person name="Grauke L."/>
            <person name="Grimwood J."/>
            <person name="Schmutz J."/>
            <person name="Randall J.J."/>
        </authorList>
    </citation>
    <scope>NUCLEOTIDE SEQUENCE</scope>
    <source>
        <tissue evidence="3">Leaf</tissue>
    </source>
</reference>
<reference evidence="2" key="1">
    <citation type="submission" date="2020-12" db="EMBL/GenBank/DDBJ databases">
        <title>WGS assembly of Carya illinoinensis cv. Pawnee.</title>
        <authorList>
            <person name="Platts A."/>
            <person name="Shu S."/>
            <person name="Wright S."/>
            <person name="Barry K."/>
            <person name="Edger P."/>
            <person name="Pires J.C."/>
            <person name="Schmutz J."/>
        </authorList>
    </citation>
    <scope>NUCLEOTIDE SEQUENCE</scope>
    <source>
        <tissue evidence="2">Leaf</tissue>
    </source>
</reference>
<dbReference type="EMBL" id="CM031827">
    <property type="protein sequence ID" value="KAG6722454.1"/>
    <property type="molecule type" value="Genomic_DNA"/>
</dbReference>
<evidence type="ECO:0008006" key="5">
    <source>
        <dbReference type="Google" id="ProtNLM"/>
    </source>
</evidence>
<feature type="region of interest" description="Disordered" evidence="1">
    <location>
        <begin position="17"/>
        <end position="39"/>
    </location>
</feature>
<dbReference type="Pfam" id="PF12609">
    <property type="entry name" value="DUF3774"/>
    <property type="match status" value="1"/>
</dbReference>
<evidence type="ECO:0000313" key="4">
    <source>
        <dbReference type="Proteomes" id="UP000811609"/>
    </source>
</evidence>
<accession>A0A8T1R289</accession>
<feature type="compositionally biased region" description="Polar residues" evidence="1">
    <location>
        <begin position="28"/>
        <end position="39"/>
    </location>
</feature>
<sequence>MIWRYMSREEILQSSSQMMQGIRDQAPKSDSTITSLKGSSSASTCFSAYRQVRRSAASFNADTAAKAAKSSQDNKIKQAEESLRTVMYLSCWGPN</sequence>
<comment type="caution">
    <text evidence="2">The sequence shown here is derived from an EMBL/GenBank/DDBJ whole genome shotgun (WGS) entry which is preliminary data.</text>
</comment>